<dbReference type="RefSeq" id="WP_003806962.1">
    <property type="nucleotide sequence ID" value="NC_019382.1"/>
</dbReference>
<dbReference type="InterPro" id="IPR005119">
    <property type="entry name" value="LysR_subst-bd"/>
</dbReference>
<dbReference type="OrthoDB" id="8557381at2"/>
<dbReference type="Gene3D" id="3.40.190.10">
    <property type="entry name" value="Periplasmic binding protein-like II"/>
    <property type="match status" value="2"/>
</dbReference>
<dbReference type="Proteomes" id="UP000007564">
    <property type="component" value="Chromosome"/>
</dbReference>
<dbReference type="HOGENOM" id="CLU_039613_39_0_4"/>
<dbReference type="PANTHER" id="PTHR30118:SF15">
    <property type="entry name" value="TRANSCRIPTIONAL REGULATORY PROTEIN"/>
    <property type="match status" value="1"/>
</dbReference>
<evidence type="ECO:0000256" key="3">
    <source>
        <dbReference type="ARBA" id="ARBA00023125"/>
    </source>
</evidence>
<evidence type="ECO:0000256" key="1">
    <source>
        <dbReference type="ARBA" id="ARBA00009437"/>
    </source>
</evidence>
<proteinExistence type="inferred from homology"/>
<evidence type="ECO:0000259" key="5">
    <source>
        <dbReference type="PROSITE" id="PS50931"/>
    </source>
</evidence>
<dbReference type="InterPro" id="IPR050389">
    <property type="entry name" value="LysR-type_TF"/>
</dbReference>
<dbReference type="CDD" id="cd08417">
    <property type="entry name" value="PBP2_Nitroaromatics_like"/>
    <property type="match status" value="1"/>
</dbReference>
<gene>
    <name evidence="6" type="ORF">BN112_3329</name>
</gene>
<dbReference type="SUPFAM" id="SSF46785">
    <property type="entry name" value="Winged helix' DNA-binding domain"/>
    <property type="match status" value="1"/>
</dbReference>
<name>A0A0C6P701_BORBO</name>
<dbReference type="PANTHER" id="PTHR30118">
    <property type="entry name" value="HTH-TYPE TRANSCRIPTIONAL REGULATOR LEUO-RELATED"/>
    <property type="match status" value="1"/>
</dbReference>
<dbReference type="Pfam" id="PF03466">
    <property type="entry name" value="LysR_substrate"/>
    <property type="match status" value="1"/>
</dbReference>
<dbReference type="InterPro" id="IPR036390">
    <property type="entry name" value="WH_DNA-bd_sf"/>
</dbReference>
<dbReference type="GO" id="GO:0003700">
    <property type="term" value="F:DNA-binding transcription factor activity"/>
    <property type="evidence" value="ECO:0007669"/>
    <property type="project" value="InterPro"/>
</dbReference>
<dbReference type="AlphaFoldDB" id="A0A0C6P701"/>
<dbReference type="GO" id="GO:0003677">
    <property type="term" value="F:DNA binding"/>
    <property type="evidence" value="ECO:0007669"/>
    <property type="project" value="UniProtKB-KW"/>
</dbReference>
<evidence type="ECO:0000256" key="2">
    <source>
        <dbReference type="ARBA" id="ARBA00023015"/>
    </source>
</evidence>
<feature type="domain" description="HTH lysR-type" evidence="5">
    <location>
        <begin position="6"/>
        <end position="63"/>
    </location>
</feature>
<dbReference type="InterPro" id="IPR000847">
    <property type="entry name" value="LysR_HTH_N"/>
</dbReference>
<dbReference type="Pfam" id="PF00126">
    <property type="entry name" value="HTH_1"/>
    <property type="match status" value="1"/>
</dbReference>
<dbReference type="KEGG" id="bbh:BN112_3329"/>
<evidence type="ECO:0000313" key="6">
    <source>
        <dbReference type="EMBL" id="CCJ55243.1"/>
    </source>
</evidence>
<dbReference type="InterPro" id="IPR037402">
    <property type="entry name" value="YidZ_PBP2"/>
</dbReference>
<dbReference type="PROSITE" id="PS50931">
    <property type="entry name" value="HTH_LYSR"/>
    <property type="match status" value="1"/>
</dbReference>
<comment type="similarity">
    <text evidence="1">Belongs to the LysR transcriptional regulatory family.</text>
</comment>
<dbReference type="Gene3D" id="1.10.10.10">
    <property type="entry name" value="Winged helix-like DNA-binding domain superfamily/Winged helix DNA-binding domain"/>
    <property type="match status" value="1"/>
</dbReference>
<dbReference type="PRINTS" id="PR00039">
    <property type="entry name" value="HTHLYSR"/>
</dbReference>
<dbReference type="SUPFAM" id="SSF53850">
    <property type="entry name" value="Periplasmic binding protein-like II"/>
    <property type="match status" value="1"/>
</dbReference>
<evidence type="ECO:0000256" key="4">
    <source>
        <dbReference type="ARBA" id="ARBA00023163"/>
    </source>
</evidence>
<dbReference type="GeneID" id="93206315"/>
<keyword evidence="2" id="KW-0805">Transcription regulation</keyword>
<dbReference type="InterPro" id="IPR036388">
    <property type="entry name" value="WH-like_DNA-bd_sf"/>
</dbReference>
<protein>
    <submittedName>
        <fullName evidence="6">Transcriptional regulator</fullName>
    </submittedName>
</protein>
<keyword evidence="3" id="KW-0238">DNA-binding</keyword>
<accession>A0A0C6P701</accession>
<reference evidence="6 7" key="1">
    <citation type="journal article" date="2012" name="BMC Genomics">
        <title>Comparative genomics of the classical Bordetella subspecies: the evolution and exchange of virulence-associated diversity amongst closely related pathogens.</title>
        <authorList>
            <person name="Park J."/>
            <person name="Zhang Y."/>
            <person name="Buboltz A.M."/>
            <person name="Zhang X."/>
            <person name="Schuster S.C."/>
            <person name="Ahuja U."/>
            <person name="Liu M."/>
            <person name="Miller J.F."/>
            <person name="Sebaihia M."/>
            <person name="Bentley S.D."/>
            <person name="Parkhill J."/>
            <person name="Harvill E.T."/>
        </authorList>
    </citation>
    <scope>NUCLEOTIDE SEQUENCE [LARGE SCALE GENOMIC DNA]</scope>
    <source>
        <strain evidence="6 7">253</strain>
    </source>
</reference>
<evidence type="ECO:0000313" key="7">
    <source>
        <dbReference type="Proteomes" id="UP000007564"/>
    </source>
</evidence>
<dbReference type="EMBL" id="HE965806">
    <property type="protein sequence ID" value="CCJ55243.1"/>
    <property type="molecule type" value="Genomic_DNA"/>
</dbReference>
<organism evidence="6 7">
    <name type="scientific">Bordetella bronchiseptica 253</name>
    <dbReference type="NCBI Taxonomy" id="568707"/>
    <lineage>
        <taxon>Bacteria</taxon>
        <taxon>Pseudomonadati</taxon>
        <taxon>Pseudomonadota</taxon>
        <taxon>Betaproteobacteria</taxon>
        <taxon>Burkholderiales</taxon>
        <taxon>Alcaligenaceae</taxon>
        <taxon>Bordetella</taxon>
    </lineage>
</organism>
<sequence>MIAKHLDLNLLMIFDAILAEGHVTRAAERLAMSQSAVSKGLAQLRQAFGDPLFLRASRGVVPTHRALEIADQVRQAIAALNSLAGPVTEFDARSAHAHFNIGATDYVSFVLLPGLMRRLQETAPHVSLTLHDMESMMPEEMLLAGKVDLVISSVASVNFPIYRQELFRDHYVCLCRAGHPALADPVPIEQFVSSRHLAMPRQNGARERVLQDTLQRLGVTRDVAVQVPHMLAIPATLTATDLVATMACRVAREFAARHPLQVLAHPLPLPDFPVSQLWHDRTRRSPSHQWLRDTVYDLARVNACPAPQDGAPG</sequence>
<keyword evidence="4" id="KW-0804">Transcription</keyword>